<dbReference type="OrthoDB" id="772256at2759"/>
<dbReference type="GO" id="GO:0003700">
    <property type="term" value="F:DNA-binding transcription factor activity"/>
    <property type="evidence" value="ECO:0007669"/>
    <property type="project" value="TreeGrafter"/>
</dbReference>
<evidence type="ECO:0000313" key="5">
    <source>
        <dbReference type="Proteomes" id="UP000289738"/>
    </source>
</evidence>
<dbReference type="Gramene" id="arahy.Tifrunner.gnm2.ann2.Ah14g528000.1">
    <property type="protein sequence ID" value="arahy.Tifrunner.gnm2.ann2.Ah14g528000.1-CDS-1"/>
    <property type="gene ID" value="arahy.Tifrunner.gnm2.ann2.Ah14g528000"/>
</dbReference>
<comment type="caution">
    <text evidence="4">The sequence shown here is derived from an EMBL/GenBank/DDBJ whole genome shotgun (WGS) entry which is preliminary data.</text>
</comment>
<keyword evidence="1" id="KW-0862">Zinc</keyword>
<dbReference type="SUPFAM" id="SSF57667">
    <property type="entry name" value="beta-beta-alpha zinc fingers"/>
    <property type="match status" value="1"/>
</dbReference>
<dbReference type="GO" id="GO:0010090">
    <property type="term" value="P:trichome morphogenesis"/>
    <property type="evidence" value="ECO:0007669"/>
    <property type="project" value="InterPro"/>
</dbReference>
<dbReference type="GO" id="GO:0008270">
    <property type="term" value="F:zinc ion binding"/>
    <property type="evidence" value="ECO:0007669"/>
    <property type="project" value="UniProtKB-KW"/>
</dbReference>
<gene>
    <name evidence="4" type="ORF">Ahy_A04g017116</name>
</gene>
<feature type="compositionally biased region" description="Low complexity" evidence="2">
    <location>
        <begin position="71"/>
        <end position="83"/>
    </location>
</feature>
<dbReference type="GO" id="GO:0005634">
    <property type="term" value="C:nucleus"/>
    <property type="evidence" value="ECO:0007669"/>
    <property type="project" value="TreeGrafter"/>
</dbReference>
<dbReference type="GO" id="GO:0009736">
    <property type="term" value="P:cytokinin-activated signaling pathway"/>
    <property type="evidence" value="ECO:0007669"/>
    <property type="project" value="TreeGrafter"/>
</dbReference>
<dbReference type="PANTHER" id="PTHR46353">
    <property type="entry name" value="ZINC FINGER PROTEIN 5"/>
    <property type="match status" value="1"/>
</dbReference>
<feature type="domain" description="C2H2-type" evidence="3">
    <location>
        <begin position="89"/>
        <end position="116"/>
    </location>
</feature>
<name>A0A445DA26_ARAHY</name>
<dbReference type="InterPro" id="IPR044299">
    <property type="entry name" value="GIS3/ZFP5/ZFP6"/>
</dbReference>
<evidence type="ECO:0000256" key="2">
    <source>
        <dbReference type="SAM" id="MobiDB-lite"/>
    </source>
</evidence>
<evidence type="ECO:0000256" key="1">
    <source>
        <dbReference type="PROSITE-ProRule" id="PRU00042"/>
    </source>
</evidence>
<dbReference type="AlphaFoldDB" id="A0A445DA26"/>
<dbReference type="EMBL" id="SDMP01000004">
    <property type="protein sequence ID" value="RYR60006.1"/>
    <property type="molecule type" value="Genomic_DNA"/>
</dbReference>
<evidence type="ECO:0000313" key="4">
    <source>
        <dbReference type="EMBL" id="RYR60006.1"/>
    </source>
</evidence>
<keyword evidence="1" id="KW-0479">Metal-binding</keyword>
<dbReference type="InterPro" id="IPR013087">
    <property type="entry name" value="Znf_C2H2_type"/>
</dbReference>
<proteinExistence type="predicted"/>
<dbReference type="Gramene" id="arahy.Tifrunner.gnm2.ann2.Ah04g456400.1">
    <property type="protein sequence ID" value="arahy.Tifrunner.gnm2.ann2.Ah04g456400.1-CDS-1"/>
    <property type="gene ID" value="arahy.Tifrunner.gnm2.ann2.Ah04g456400"/>
</dbReference>
<sequence length="261" mass="28576">MAEVVEYHANSNTNTPTTPPSLKLFGINIHHKISNKDQNTTTTTTHKKEQPCLMNQSPSPPQKSEQDNCSFDDPFNNSSPSSSRDARKYECQYCCREFANSQALGGHQNAHKKERQLLKRAQMQAARGFVASHFQSTIMSSSQVPHLLAVGGGAGVPPPQPSSQASSWFYYTSGGGTPTSFGDNAYHSGGAMAPPVSRVYGGGGDDEIYFEESHMITTNLLHHHRYQYLSRFDSLDSNGNRGGGQLNSTEQGLRLNLHLSL</sequence>
<dbReference type="PROSITE" id="PS50157">
    <property type="entry name" value="ZINC_FINGER_C2H2_2"/>
    <property type="match status" value="1"/>
</dbReference>
<keyword evidence="5" id="KW-1185">Reference proteome</keyword>
<evidence type="ECO:0000259" key="3">
    <source>
        <dbReference type="PROSITE" id="PS50157"/>
    </source>
</evidence>
<dbReference type="PROSITE" id="PS00028">
    <property type="entry name" value="ZINC_FINGER_C2H2_1"/>
    <property type="match status" value="1"/>
</dbReference>
<dbReference type="Gene3D" id="3.30.160.60">
    <property type="entry name" value="Classic Zinc Finger"/>
    <property type="match status" value="1"/>
</dbReference>
<accession>A0A445DA26</accession>
<dbReference type="PANTHER" id="PTHR46353:SF9">
    <property type="entry name" value="ZINC FINGER PROTEIN GIS3"/>
    <property type="match status" value="1"/>
</dbReference>
<organism evidence="4 5">
    <name type="scientific">Arachis hypogaea</name>
    <name type="common">Peanut</name>
    <dbReference type="NCBI Taxonomy" id="3818"/>
    <lineage>
        <taxon>Eukaryota</taxon>
        <taxon>Viridiplantae</taxon>
        <taxon>Streptophyta</taxon>
        <taxon>Embryophyta</taxon>
        <taxon>Tracheophyta</taxon>
        <taxon>Spermatophyta</taxon>
        <taxon>Magnoliopsida</taxon>
        <taxon>eudicotyledons</taxon>
        <taxon>Gunneridae</taxon>
        <taxon>Pentapetalae</taxon>
        <taxon>rosids</taxon>
        <taxon>fabids</taxon>
        <taxon>Fabales</taxon>
        <taxon>Fabaceae</taxon>
        <taxon>Papilionoideae</taxon>
        <taxon>50 kb inversion clade</taxon>
        <taxon>dalbergioids sensu lato</taxon>
        <taxon>Dalbergieae</taxon>
        <taxon>Pterocarpus clade</taxon>
        <taxon>Arachis</taxon>
    </lineage>
</organism>
<dbReference type="InterPro" id="IPR036236">
    <property type="entry name" value="Znf_C2H2_sf"/>
</dbReference>
<reference evidence="4 5" key="1">
    <citation type="submission" date="2019-01" db="EMBL/GenBank/DDBJ databases">
        <title>Sequencing of cultivated peanut Arachis hypogaea provides insights into genome evolution and oil improvement.</title>
        <authorList>
            <person name="Chen X."/>
        </authorList>
    </citation>
    <scope>NUCLEOTIDE SEQUENCE [LARGE SCALE GENOMIC DNA]</scope>
    <source>
        <strain evidence="5">cv. Fuhuasheng</strain>
        <tissue evidence="4">Leaves</tissue>
    </source>
</reference>
<feature type="region of interest" description="Disordered" evidence="2">
    <location>
        <begin position="1"/>
        <end position="84"/>
    </location>
</feature>
<dbReference type="GO" id="GO:0000976">
    <property type="term" value="F:transcription cis-regulatory region binding"/>
    <property type="evidence" value="ECO:0007669"/>
    <property type="project" value="TreeGrafter"/>
</dbReference>
<dbReference type="STRING" id="3818.A0A445DA26"/>
<dbReference type="GO" id="GO:0009740">
    <property type="term" value="P:gibberellic acid mediated signaling pathway"/>
    <property type="evidence" value="ECO:0007669"/>
    <property type="project" value="TreeGrafter"/>
</dbReference>
<protein>
    <recommendedName>
        <fullName evidence="3">C2H2-type domain-containing protein</fullName>
    </recommendedName>
</protein>
<dbReference type="Proteomes" id="UP000289738">
    <property type="component" value="Chromosome A04"/>
</dbReference>
<keyword evidence="1" id="KW-0863">Zinc-finger</keyword>